<keyword evidence="4" id="KW-1185">Reference proteome</keyword>
<evidence type="ECO:0000259" key="2">
    <source>
        <dbReference type="Pfam" id="PF13827"/>
    </source>
</evidence>
<accession>A0A5N0ECF3</accession>
<dbReference type="Pfam" id="PF13827">
    <property type="entry name" value="DUF4189"/>
    <property type="match status" value="1"/>
</dbReference>
<name>A0A5N0ECF3_9NOCA</name>
<feature type="signal peptide" evidence="1">
    <location>
        <begin position="1"/>
        <end position="20"/>
    </location>
</feature>
<organism evidence="3 4">
    <name type="scientific">Nocardia colli</name>
    <dbReference type="NCBI Taxonomy" id="2545717"/>
    <lineage>
        <taxon>Bacteria</taxon>
        <taxon>Bacillati</taxon>
        <taxon>Actinomycetota</taxon>
        <taxon>Actinomycetes</taxon>
        <taxon>Mycobacteriales</taxon>
        <taxon>Nocardiaceae</taxon>
        <taxon>Nocardia</taxon>
    </lineage>
</organism>
<feature type="chain" id="PRO_5039393988" evidence="1">
    <location>
        <begin position="21"/>
        <end position="141"/>
    </location>
</feature>
<evidence type="ECO:0000313" key="3">
    <source>
        <dbReference type="EMBL" id="KAA8885825.1"/>
    </source>
</evidence>
<protein>
    <submittedName>
        <fullName evidence="3">DUF4189 domain-containing protein</fullName>
    </submittedName>
</protein>
<keyword evidence="1" id="KW-0732">Signal</keyword>
<proteinExistence type="predicted"/>
<gene>
    <name evidence="3" type="ORF">F3087_24625</name>
</gene>
<dbReference type="AlphaFoldDB" id="A0A5N0ECF3"/>
<comment type="caution">
    <text evidence="3">The sequence shown here is derived from an EMBL/GenBank/DDBJ whole genome shotgun (WGS) entry which is preliminary data.</text>
</comment>
<dbReference type="EMBL" id="VXLC01000014">
    <property type="protein sequence ID" value="KAA8885825.1"/>
    <property type="molecule type" value="Genomic_DNA"/>
</dbReference>
<dbReference type="InterPro" id="IPR025240">
    <property type="entry name" value="DUF4189"/>
</dbReference>
<dbReference type="RefSeq" id="WP_150404406.1">
    <property type="nucleotide sequence ID" value="NZ_VXLC01000014.1"/>
</dbReference>
<feature type="domain" description="DUF4189" evidence="2">
    <location>
        <begin position="34"/>
        <end position="113"/>
    </location>
</feature>
<sequence>MSVLSRVAVGAALTSTAALAFVGAGSAGAAGNYYGTLALSPGTGKVVEATDQPTWVAADAAAIRNCAVYDCRIMVRFANGCAAIARGADGQYAADWAASREDAERLAIAKLGESAPPFPDLGSASPRAASIVLSSCTKNAS</sequence>
<dbReference type="Proteomes" id="UP000323876">
    <property type="component" value="Unassembled WGS sequence"/>
</dbReference>
<evidence type="ECO:0000313" key="4">
    <source>
        <dbReference type="Proteomes" id="UP000323876"/>
    </source>
</evidence>
<dbReference type="OrthoDB" id="4382031at2"/>
<reference evidence="3 4" key="1">
    <citation type="submission" date="2019-09" db="EMBL/GenBank/DDBJ databases">
        <authorList>
            <person name="Wang X."/>
        </authorList>
    </citation>
    <scope>NUCLEOTIDE SEQUENCE [LARGE SCALE GENOMIC DNA]</scope>
    <source>
        <strain evidence="3 4">CICC 11023</strain>
    </source>
</reference>
<evidence type="ECO:0000256" key="1">
    <source>
        <dbReference type="SAM" id="SignalP"/>
    </source>
</evidence>